<feature type="compositionally biased region" description="Polar residues" evidence="4">
    <location>
        <begin position="138"/>
        <end position="147"/>
    </location>
</feature>
<dbReference type="GO" id="GO:0003697">
    <property type="term" value="F:single-stranded DNA binding"/>
    <property type="evidence" value="ECO:0007669"/>
    <property type="project" value="InterPro"/>
</dbReference>
<evidence type="ECO:0000313" key="5">
    <source>
        <dbReference type="EMBL" id="MDE8648147.1"/>
    </source>
</evidence>
<organism evidence="5 6">
    <name type="scientific">Rhodococcus qingshengii</name>
    <dbReference type="NCBI Taxonomy" id="334542"/>
    <lineage>
        <taxon>Bacteria</taxon>
        <taxon>Bacillati</taxon>
        <taxon>Actinomycetota</taxon>
        <taxon>Actinomycetes</taxon>
        <taxon>Mycobacteriales</taxon>
        <taxon>Nocardiaceae</taxon>
        <taxon>Rhodococcus</taxon>
        <taxon>Rhodococcus erythropolis group</taxon>
    </lineage>
</organism>
<evidence type="ECO:0000256" key="1">
    <source>
        <dbReference type="ARBA" id="ARBA00023125"/>
    </source>
</evidence>
<dbReference type="InterPro" id="IPR000424">
    <property type="entry name" value="Primosome_PriB/ssb"/>
</dbReference>
<name>A0AAW6LSJ6_RHOSG</name>
<evidence type="ECO:0000256" key="3">
    <source>
        <dbReference type="RuleBase" id="RU000524"/>
    </source>
</evidence>
<dbReference type="PROSITE" id="PS50935">
    <property type="entry name" value="SSB"/>
    <property type="match status" value="1"/>
</dbReference>
<sequence length="147" mass="15780">MPLATITGTYRLGTDVDFGFTAKGTAYANFRAAASISKKLDNGEFETLAEHWANFKIFGPDAERLQTSLSKGAQFEVWGKPRTETWEDKNTGEKRSKDVIFIDGFRAIQKAGDSQSIAQASAASTDPWGSAPAGSGSFGNSSDEPAF</sequence>
<dbReference type="NCBIfam" id="TIGR00621">
    <property type="entry name" value="ssb"/>
    <property type="match status" value="1"/>
</dbReference>
<keyword evidence="1 2" id="KW-0238">DNA-binding</keyword>
<dbReference type="Gene3D" id="2.40.50.140">
    <property type="entry name" value="Nucleic acid-binding proteins"/>
    <property type="match status" value="1"/>
</dbReference>
<accession>A0AAW6LSJ6</accession>
<dbReference type="Pfam" id="PF00436">
    <property type="entry name" value="SSB"/>
    <property type="match status" value="1"/>
</dbReference>
<proteinExistence type="predicted"/>
<dbReference type="Proteomes" id="UP001217325">
    <property type="component" value="Unassembled WGS sequence"/>
</dbReference>
<dbReference type="RefSeq" id="WP_275232385.1">
    <property type="nucleotide sequence ID" value="NZ_JARDXE010000017.1"/>
</dbReference>
<dbReference type="SUPFAM" id="SSF50249">
    <property type="entry name" value="Nucleic acid-binding proteins"/>
    <property type="match status" value="1"/>
</dbReference>
<feature type="region of interest" description="Disordered" evidence="4">
    <location>
        <begin position="116"/>
        <end position="147"/>
    </location>
</feature>
<dbReference type="PIRSF" id="PIRSF002070">
    <property type="entry name" value="SSB"/>
    <property type="match status" value="1"/>
</dbReference>
<evidence type="ECO:0000256" key="2">
    <source>
        <dbReference type="PIRNR" id="PIRNR002070"/>
    </source>
</evidence>
<gene>
    <name evidence="5" type="primary">ssb</name>
    <name evidence="5" type="ORF">PXH69_24575</name>
</gene>
<dbReference type="InterPro" id="IPR011344">
    <property type="entry name" value="ssDNA-bd"/>
</dbReference>
<reference evidence="5" key="1">
    <citation type="submission" date="2023-02" db="EMBL/GenBank/DDBJ databases">
        <title>A novel hydrolase synthesized by Rhodococcus erythropolis HQ is responsible for the detoxification of Zearalenone.</title>
        <authorList>
            <person name="Hu J."/>
            <person name="Xu J."/>
        </authorList>
    </citation>
    <scope>NUCLEOTIDE SEQUENCE</scope>
    <source>
        <strain evidence="5">HQ</strain>
    </source>
</reference>
<dbReference type="EMBL" id="JARDXE010000017">
    <property type="protein sequence ID" value="MDE8648147.1"/>
    <property type="molecule type" value="Genomic_DNA"/>
</dbReference>
<protein>
    <recommendedName>
        <fullName evidence="2 3">Single-stranded DNA-binding protein</fullName>
    </recommendedName>
</protein>
<evidence type="ECO:0000256" key="4">
    <source>
        <dbReference type="SAM" id="MobiDB-lite"/>
    </source>
</evidence>
<dbReference type="GO" id="GO:0006260">
    <property type="term" value="P:DNA replication"/>
    <property type="evidence" value="ECO:0007669"/>
    <property type="project" value="InterPro"/>
</dbReference>
<dbReference type="InterPro" id="IPR012340">
    <property type="entry name" value="NA-bd_OB-fold"/>
</dbReference>
<comment type="caution">
    <text evidence="5">The sequence shown here is derived from an EMBL/GenBank/DDBJ whole genome shotgun (WGS) entry which is preliminary data.</text>
</comment>
<dbReference type="CDD" id="cd04496">
    <property type="entry name" value="SSB_OBF"/>
    <property type="match status" value="1"/>
</dbReference>
<evidence type="ECO:0000313" key="6">
    <source>
        <dbReference type="Proteomes" id="UP001217325"/>
    </source>
</evidence>
<dbReference type="AlphaFoldDB" id="A0AAW6LSJ6"/>